<proteinExistence type="predicted"/>
<dbReference type="Proteomes" id="UP000004295">
    <property type="component" value="Unassembled WGS sequence"/>
</dbReference>
<organism evidence="1 2">
    <name type="scientific">Porphyromonas endodontalis (strain ATCC 35406 / DSM 24491 / JCM 8526 / CCUG 16442 / BCRC 14492 / NCTC 13058 / HG 370)</name>
    <name type="common">Bacteroides endodontalis</name>
    <dbReference type="NCBI Taxonomy" id="553175"/>
    <lineage>
        <taxon>Bacteria</taxon>
        <taxon>Pseudomonadati</taxon>
        <taxon>Bacteroidota</taxon>
        <taxon>Bacteroidia</taxon>
        <taxon>Bacteroidales</taxon>
        <taxon>Porphyromonadaceae</taxon>
        <taxon>Porphyromonas</taxon>
    </lineage>
</organism>
<name>C3JC22_POREA</name>
<dbReference type="STRING" id="553175.POREN0001_0420"/>
<dbReference type="AlphaFoldDB" id="C3JC22"/>
<comment type="caution">
    <text evidence="1">The sequence shown here is derived from an EMBL/GenBank/DDBJ whole genome shotgun (WGS) entry which is preliminary data.</text>
</comment>
<gene>
    <name evidence="1" type="ORF">POREN0001_0420</name>
</gene>
<sequence length="57" mass="6533">MPSGFTLTKRLRHEDNHAQRLFTYAPSLREAPLPKNPLIREADKSQAYFFSGGSQKK</sequence>
<dbReference type="EMBL" id="ACNN01000029">
    <property type="protein sequence ID" value="EEN82232.1"/>
    <property type="molecule type" value="Genomic_DNA"/>
</dbReference>
<keyword evidence="2" id="KW-1185">Reference proteome</keyword>
<accession>C3JC22</accession>
<evidence type="ECO:0000313" key="2">
    <source>
        <dbReference type="Proteomes" id="UP000004295"/>
    </source>
</evidence>
<reference evidence="1 2" key="1">
    <citation type="submission" date="2009-04" db="EMBL/GenBank/DDBJ databases">
        <authorList>
            <person name="Sebastian Y."/>
            <person name="Madupu R."/>
            <person name="Durkin A.S."/>
            <person name="Torralba M."/>
            <person name="Methe B."/>
            <person name="Sutton G.G."/>
            <person name="Strausberg R.L."/>
            <person name="Nelson K.E."/>
        </authorList>
    </citation>
    <scope>NUCLEOTIDE SEQUENCE [LARGE SCALE GENOMIC DNA]</scope>
    <source>
        <strain evidence="2">ATCC 35406 / BCRC 14492 / JCM 8526 / NCTC 13058 / HG 370</strain>
    </source>
</reference>
<protein>
    <submittedName>
        <fullName evidence="1">Uncharacterized protein</fullName>
    </submittedName>
</protein>
<evidence type="ECO:0000313" key="1">
    <source>
        <dbReference type="EMBL" id="EEN82232.1"/>
    </source>
</evidence>